<dbReference type="AlphaFoldDB" id="X1AQR8"/>
<reference evidence="6" key="1">
    <citation type="journal article" date="2014" name="Front. Microbiol.">
        <title>High frequency of phylogenetically diverse reductive dehalogenase-homologous genes in deep subseafloor sedimentary metagenomes.</title>
        <authorList>
            <person name="Kawai M."/>
            <person name="Futagami T."/>
            <person name="Toyoda A."/>
            <person name="Takaki Y."/>
            <person name="Nishi S."/>
            <person name="Hori S."/>
            <person name="Arai W."/>
            <person name="Tsubouchi T."/>
            <person name="Morono Y."/>
            <person name="Uchiyama I."/>
            <person name="Ito T."/>
            <person name="Fujiyama A."/>
            <person name="Inagaki F."/>
            <person name="Takami H."/>
        </authorList>
    </citation>
    <scope>NUCLEOTIDE SEQUENCE</scope>
    <source>
        <strain evidence="6">Expedition CK06-06</strain>
    </source>
</reference>
<evidence type="ECO:0000256" key="2">
    <source>
        <dbReference type="ARBA" id="ARBA00023134"/>
    </source>
</evidence>
<dbReference type="Pfam" id="PF22042">
    <property type="entry name" value="EF-G_D2"/>
    <property type="match status" value="1"/>
</dbReference>
<dbReference type="PANTHER" id="PTHR43261:SF6">
    <property type="entry name" value="ELONGATION FACTOR G-LIKE PROTEIN"/>
    <property type="match status" value="1"/>
</dbReference>
<dbReference type="CDD" id="cd04088">
    <property type="entry name" value="EFG_mtEFG_II"/>
    <property type="match status" value="1"/>
</dbReference>
<evidence type="ECO:0000259" key="3">
    <source>
        <dbReference type="Pfam" id="PF00009"/>
    </source>
</evidence>
<organism evidence="6">
    <name type="scientific">marine sediment metagenome</name>
    <dbReference type="NCBI Taxonomy" id="412755"/>
    <lineage>
        <taxon>unclassified sequences</taxon>
        <taxon>metagenomes</taxon>
        <taxon>ecological metagenomes</taxon>
    </lineage>
</organism>
<protein>
    <recommendedName>
        <fullName evidence="7">Tr-type G domain-containing protein</fullName>
    </recommendedName>
</protein>
<dbReference type="PANTHER" id="PTHR43261">
    <property type="entry name" value="TRANSLATION ELONGATION FACTOR G-RELATED"/>
    <property type="match status" value="1"/>
</dbReference>
<keyword evidence="1" id="KW-0547">Nucleotide-binding</keyword>
<feature type="domain" description="Tr-type G" evidence="3">
    <location>
        <begin position="5"/>
        <end position="147"/>
    </location>
</feature>
<dbReference type="Pfam" id="PF14492">
    <property type="entry name" value="EFG_III"/>
    <property type="match status" value="1"/>
</dbReference>
<dbReference type="Gene3D" id="3.40.50.300">
    <property type="entry name" value="P-loop containing nucleotide triphosphate hydrolases"/>
    <property type="match status" value="1"/>
</dbReference>
<dbReference type="Gene3D" id="3.30.70.870">
    <property type="entry name" value="Elongation Factor G (Translational Gtpase), domain 3"/>
    <property type="match status" value="1"/>
</dbReference>
<keyword evidence="2" id="KW-0342">GTP-binding</keyword>
<comment type="caution">
    <text evidence="6">The sequence shown here is derived from an EMBL/GenBank/DDBJ whole genome shotgun (WGS) entry which is preliminary data.</text>
</comment>
<dbReference type="GO" id="GO:0005525">
    <property type="term" value="F:GTP binding"/>
    <property type="evidence" value="ECO:0007669"/>
    <property type="project" value="UniProtKB-KW"/>
</dbReference>
<evidence type="ECO:0000256" key="1">
    <source>
        <dbReference type="ARBA" id="ARBA00022741"/>
    </source>
</evidence>
<dbReference type="InterPro" id="IPR041095">
    <property type="entry name" value="EFG_II"/>
</dbReference>
<dbReference type="SUPFAM" id="SSF54980">
    <property type="entry name" value="EF-G C-terminal domain-like"/>
    <property type="match status" value="1"/>
</dbReference>
<dbReference type="Gene3D" id="2.40.30.10">
    <property type="entry name" value="Translation factors"/>
    <property type="match status" value="1"/>
</dbReference>
<gene>
    <name evidence="6" type="ORF">S01H4_22128</name>
</gene>
<feature type="domain" description="Elongation factor G-like" evidence="5">
    <location>
        <begin position="174"/>
        <end position="257"/>
    </location>
</feature>
<evidence type="ECO:0008006" key="7">
    <source>
        <dbReference type="Google" id="ProtNLM"/>
    </source>
</evidence>
<evidence type="ECO:0000313" key="6">
    <source>
        <dbReference type="EMBL" id="GAG85070.1"/>
    </source>
</evidence>
<dbReference type="SUPFAM" id="SSF52540">
    <property type="entry name" value="P-loop containing nucleoside triphosphate hydrolases"/>
    <property type="match status" value="1"/>
</dbReference>
<evidence type="ECO:0000259" key="5">
    <source>
        <dbReference type="Pfam" id="PF22042"/>
    </source>
</evidence>
<dbReference type="GO" id="GO:0032790">
    <property type="term" value="P:ribosome disassembly"/>
    <property type="evidence" value="ECO:0007669"/>
    <property type="project" value="TreeGrafter"/>
</dbReference>
<dbReference type="Pfam" id="PF00009">
    <property type="entry name" value="GTP_EFTU"/>
    <property type="match status" value="1"/>
</dbReference>
<dbReference type="SUPFAM" id="SSF50447">
    <property type="entry name" value="Translation proteins"/>
    <property type="match status" value="1"/>
</dbReference>
<feature type="non-terminal residue" evidence="6">
    <location>
        <position position="322"/>
    </location>
</feature>
<dbReference type="InterPro" id="IPR000795">
    <property type="entry name" value="T_Tr_GTP-bd_dom"/>
</dbReference>
<name>X1AQR8_9ZZZZ</name>
<accession>X1AQR8</accession>
<dbReference type="InterPro" id="IPR009000">
    <property type="entry name" value="Transl_B-barrel_sf"/>
</dbReference>
<dbReference type="InterPro" id="IPR053905">
    <property type="entry name" value="EF-G-like_DII"/>
</dbReference>
<dbReference type="EMBL" id="BART01010097">
    <property type="protein sequence ID" value="GAG85070.1"/>
    <property type="molecule type" value="Genomic_DNA"/>
</dbReference>
<dbReference type="InterPro" id="IPR027417">
    <property type="entry name" value="P-loop_NTPase"/>
</dbReference>
<evidence type="ECO:0000259" key="4">
    <source>
        <dbReference type="Pfam" id="PF14492"/>
    </source>
</evidence>
<feature type="domain" description="Elongation Factor G" evidence="4">
    <location>
        <begin position="269"/>
        <end position="312"/>
    </location>
</feature>
<dbReference type="GO" id="GO:0003924">
    <property type="term" value="F:GTPase activity"/>
    <property type="evidence" value="ECO:0007669"/>
    <property type="project" value="InterPro"/>
</dbReference>
<dbReference type="InterPro" id="IPR035647">
    <property type="entry name" value="EFG_III/V"/>
</dbReference>
<proteinExistence type="predicted"/>
<sequence length="322" mass="35416">MLTESKKPSFLFINKLDKEHSSFEKMIEAVQKEFGKNCVPITYPIGKETTFKEVVDLLNKAAVESISGDDKDKALKYREQLIEAIAETDDALIEKYLGGEELSEGEIINGLKKAVNAGNAHPVFCGSATKGIGVEELINAIIKFVPSPIDVTPIQATSPDGTNPIEYKVSADEPFAAQVFKTVIDPYVGQLTIFRVFSGSLQSNTGFYNVNKSAKEKIGQIFLLKGKEQKVVDKVQAGDIAAVAKLKETSAGDTLCNESRRLKFDTIKMPEPAISLSLKPKTRQDEERIMTALSKLGSEDPTFKYGRDQQTKRIDSIGDWGI</sequence>